<protein>
    <submittedName>
        <fullName evidence="3">Uncharacterized protein</fullName>
    </submittedName>
</protein>
<organism evidence="3 4">
    <name type="scientific">Lithocarpus litseifolius</name>
    <dbReference type="NCBI Taxonomy" id="425828"/>
    <lineage>
        <taxon>Eukaryota</taxon>
        <taxon>Viridiplantae</taxon>
        <taxon>Streptophyta</taxon>
        <taxon>Embryophyta</taxon>
        <taxon>Tracheophyta</taxon>
        <taxon>Spermatophyta</taxon>
        <taxon>Magnoliopsida</taxon>
        <taxon>eudicotyledons</taxon>
        <taxon>Gunneridae</taxon>
        <taxon>Pentapetalae</taxon>
        <taxon>rosids</taxon>
        <taxon>fabids</taxon>
        <taxon>Fagales</taxon>
        <taxon>Fagaceae</taxon>
        <taxon>Lithocarpus</taxon>
    </lineage>
</organism>
<keyword evidence="2" id="KW-0472">Membrane</keyword>
<reference evidence="3 4" key="1">
    <citation type="submission" date="2024-01" db="EMBL/GenBank/DDBJ databases">
        <title>A telomere-to-telomere, gap-free genome of sweet tea (Lithocarpus litseifolius).</title>
        <authorList>
            <person name="Zhou J."/>
        </authorList>
    </citation>
    <scope>NUCLEOTIDE SEQUENCE [LARGE SCALE GENOMIC DNA]</scope>
    <source>
        <strain evidence="3">Zhou-2022a</strain>
        <tissue evidence="3">Leaf</tissue>
    </source>
</reference>
<evidence type="ECO:0000313" key="3">
    <source>
        <dbReference type="EMBL" id="KAL0010328.1"/>
    </source>
</evidence>
<feature type="transmembrane region" description="Helical" evidence="2">
    <location>
        <begin position="167"/>
        <end position="186"/>
    </location>
</feature>
<keyword evidence="1" id="KW-0175">Coiled coil</keyword>
<name>A0AAW2DL80_9ROSI</name>
<evidence type="ECO:0000256" key="1">
    <source>
        <dbReference type="SAM" id="Coils"/>
    </source>
</evidence>
<keyword evidence="4" id="KW-1185">Reference proteome</keyword>
<keyword evidence="2" id="KW-1133">Transmembrane helix</keyword>
<sequence>MIQPNSSVNVPCVASNLLTHPKSSPHTDFTASHSHNACMTSSARQPHRWHVGSDRIFLLSKFVFVGKLLDLSLIFSFLDSLFSVPSIHRVTGDDRACKFFKWLDTNTCTRGAATAPIVLAKFRQLEHEVELANEELKQARAMGEAAKRKAERAKVACRISKEKAEKFKITLVISWVMFEVLLILSIRFGDVRSRQLCLPG</sequence>
<dbReference type="EMBL" id="JAZDWU010000002">
    <property type="protein sequence ID" value="KAL0010328.1"/>
    <property type="molecule type" value="Genomic_DNA"/>
</dbReference>
<feature type="coiled-coil region" evidence="1">
    <location>
        <begin position="122"/>
        <end position="153"/>
    </location>
</feature>
<evidence type="ECO:0000313" key="4">
    <source>
        <dbReference type="Proteomes" id="UP001459277"/>
    </source>
</evidence>
<keyword evidence="2" id="KW-0812">Transmembrane</keyword>
<evidence type="ECO:0000256" key="2">
    <source>
        <dbReference type="SAM" id="Phobius"/>
    </source>
</evidence>
<accession>A0AAW2DL80</accession>
<comment type="caution">
    <text evidence="3">The sequence shown here is derived from an EMBL/GenBank/DDBJ whole genome shotgun (WGS) entry which is preliminary data.</text>
</comment>
<dbReference type="Proteomes" id="UP001459277">
    <property type="component" value="Unassembled WGS sequence"/>
</dbReference>
<dbReference type="AlphaFoldDB" id="A0AAW2DL80"/>
<proteinExistence type="predicted"/>
<gene>
    <name evidence="3" type="ORF">SO802_005436</name>
</gene>